<organism evidence="1 2">
    <name type="scientific">Trifolium pratense</name>
    <name type="common">Red clover</name>
    <dbReference type="NCBI Taxonomy" id="57577"/>
    <lineage>
        <taxon>Eukaryota</taxon>
        <taxon>Viridiplantae</taxon>
        <taxon>Streptophyta</taxon>
        <taxon>Embryophyta</taxon>
        <taxon>Tracheophyta</taxon>
        <taxon>Spermatophyta</taxon>
        <taxon>Magnoliopsida</taxon>
        <taxon>eudicotyledons</taxon>
        <taxon>Gunneridae</taxon>
        <taxon>Pentapetalae</taxon>
        <taxon>rosids</taxon>
        <taxon>fabids</taxon>
        <taxon>Fabales</taxon>
        <taxon>Fabaceae</taxon>
        <taxon>Papilionoideae</taxon>
        <taxon>50 kb inversion clade</taxon>
        <taxon>NPAAA clade</taxon>
        <taxon>Hologalegina</taxon>
        <taxon>IRL clade</taxon>
        <taxon>Trifolieae</taxon>
        <taxon>Trifolium</taxon>
    </lineage>
</organism>
<dbReference type="Proteomes" id="UP001177021">
    <property type="component" value="Unassembled WGS sequence"/>
</dbReference>
<reference evidence="1" key="1">
    <citation type="submission" date="2023-10" db="EMBL/GenBank/DDBJ databases">
        <authorList>
            <person name="Rodriguez Cubillos JULIANA M."/>
            <person name="De Vega J."/>
        </authorList>
    </citation>
    <scope>NUCLEOTIDE SEQUENCE</scope>
</reference>
<gene>
    <name evidence="1" type="ORF">MILVUS5_LOCUS36039</name>
</gene>
<name>A0ACB0LW51_TRIPR</name>
<protein>
    <submittedName>
        <fullName evidence="1">Uncharacterized protein</fullName>
    </submittedName>
</protein>
<sequence>MALEEGKVKIERFDGRDFSFWKMQIEDYLYQKKLYQPLSGKTPDDMKQEDWVLLDRQALGVIRLTLAKNVAFNIVNETTTAGLIKALSDMYEKPSAANKVYLMRRLFNLKMGEGISITNHINEFNTILSQLESVQIKFEDEVKALILLSSLPDSWDATVTAVSSSTGDNTLKLNDIRNLILSEDVRRRASGESSSHVSNSALNTESRGRTTQKSQNGRGRSKSRGKGQTKFRSDIVCWNCDKIGHFTNQCKAPKKNKSHRNKKHDDDESANAATDEFDDALICSLDSPVDSWVMDSGASFHTTPCKELLSNYVSGRFGKVYLADGKPLDIVGRGNIDIRTSSGTLWTLHNVRHIPALKRNLISIGQLDSEGHYTTFGDGAWKVTKGNLVVARGKKQGSLYMVADEDMIAVTEVVNNSSLWHQRLGHMSEKGMKLMATKESVGASKVPELPEKATLEEISESDIAIKSQNTGIEVESESEPSTPPRRSSRMSVPPDRLKQKLAENFEMKDLGPAKQILGMRILRNRSEGTLKLSQEKYIHKLLDRFSLEDAKTRNTPLGSHLKFSKSQSSQIDEEKCYMSKVPYASAVGSLMYAMVCTRPDIAHAVGVVSRFLSNPAKEHWEGVKWILRYLKGTSEMCLCFRKGNISLQGFSDADLGGDLDTRKSTTGYIFTLGGTAVSWKSKLQHSVALSTTEAEYIAISEAAKEMIWLQNFLKELGKEQDDAPLFSDS</sequence>
<evidence type="ECO:0000313" key="2">
    <source>
        <dbReference type="Proteomes" id="UP001177021"/>
    </source>
</evidence>
<evidence type="ECO:0000313" key="1">
    <source>
        <dbReference type="EMBL" id="CAJ2672404.1"/>
    </source>
</evidence>
<dbReference type="EMBL" id="CASHSV030000615">
    <property type="protein sequence ID" value="CAJ2672404.1"/>
    <property type="molecule type" value="Genomic_DNA"/>
</dbReference>
<comment type="caution">
    <text evidence="1">The sequence shown here is derived from an EMBL/GenBank/DDBJ whole genome shotgun (WGS) entry which is preliminary data.</text>
</comment>
<proteinExistence type="predicted"/>
<keyword evidence="2" id="KW-1185">Reference proteome</keyword>
<accession>A0ACB0LW51</accession>